<name>A0A3N4L3J2_9PEZI</name>
<organism evidence="3 4">
    <name type="scientific">Morchella conica CCBAS932</name>
    <dbReference type="NCBI Taxonomy" id="1392247"/>
    <lineage>
        <taxon>Eukaryota</taxon>
        <taxon>Fungi</taxon>
        <taxon>Dikarya</taxon>
        <taxon>Ascomycota</taxon>
        <taxon>Pezizomycotina</taxon>
        <taxon>Pezizomycetes</taxon>
        <taxon>Pezizales</taxon>
        <taxon>Morchellaceae</taxon>
        <taxon>Morchella</taxon>
    </lineage>
</organism>
<feature type="compositionally biased region" description="Pro residues" evidence="1">
    <location>
        <begin position="332"/>
        <end position="355"/>
    </location>
</feature>
<dbReference type="AlphaFoldDB" id="A0A3N4L3J2"/>
<dbReference type="STRING" id="1392247.A0A3N4L3J2"/>
<evidence type="ECO:0000259" key="2">
    <source>
        <dbReference type="PROSITE" id="PS50969"/>
    </source>
</evidence>
<dbReference type="Proteomes" id="UP000277580">
    <property type="component" value="Unassembled WGS sequence"/>
</dbReference>
<dbReference type="EMBL" id="ML119110">
    <property type="protein sequence ID" value="RPB16059.1"/>
    <property type="molecule type" value="Genomic_DNA"/>
</dbReference>
<dbReference type="SMART" id="SM00577">
    <property type="entry name" value="CPDc"/>
    <property type="match status" value="1"/>
</dbReference>
<accession>A0A3N4L3J2</accession>
<evidence type="ECO:0000313" key="4">
    <source>
        <dbReference type="Proteomes" id="UP000277580"/>
    </source>
</evidence>
<dbReference type="OrthoDB" id="1711508at2759"/>
<reference evidence="3 4" key="1">
    <citation type="journal article" date="2018" name="Nat. Ecol. Evol.">
        <title>Pezizomycetes genomes reveal the molecular basis of ectomycorrhizal truffle lifestyle.</title>
        <authorList>
            <person name="Murat C."/>
            <person name="Payen T."/>
            <person name="Noel B."/>
            <person name="Kuo A."/>
            <person name="Morin E."/>
            <person name="Chen J."/>
            <person name="Kohler A."/>
            <person name="Krizsan K."/>
            <person name="Balestrini R."/>
            <person name="Da Silva C."/>
            <person name="Montanini B."/>
            <person name="Hainaut M."/>
            <person name="Levati E."/>
            <person name="Barry K.W."/>
            <person name="Belfiori B."/>
            <person name="Cichocki N."/>
            <person name="Clum A."/>
            <person name="Dockter R.B."/>
            <person name="Fauchery L."/>
            <person name="Guy J."/>
            <person name="Iotti M."/>
            <person name="Le Tacon F."/>
            <person name="Lindquist E.A."/>
            <person name="Lipzen A."/>
            <person name="Malagnac F."/>
            <person name="Mello A."/>
            <person name="Molinier V."/>
            <person name="Miyauchi S."/>
            <person name="Poulain J."/>
            <person name="Riccioni C."/>
            <person name="Rubini A."/>
            <person name="Sitrit Y."/>
            <person name="Splivallo R."/>
            <person name="Traeger S."/>
            <person name="Wang M."/>
            <person name="Zifcakova L."/>
            <person name="Wipf D."/>
            <person name="Zambonelli A."/>
            <person name="Paolocci F."/>
            <person name="Nowrousian M."/>
            <person name="Ottonello S."/>
            <person name="Baldrian P."/>
            <person name="Spatafora J.W."/>
            <person name="Henrissat B."/>
            <person name="Nagy L.G."/>
            <person name="Aury J.M."/>
            <person name="Wincker P."/>
            <person name="Grigoriev I.V."/>
            <person name="Bonfante P."/>
            <person name="Martin F.M."/>
        </authorList>
    </citation>
    <scope>NUCLEOTIDE SEQUENCE [LARGE SCALE GENOMIC DNA]</scope>
    <source>
        <strain evidence="3 4">CCBAS932</strain>
    </source>
</reference>
<feature type="compositionally biased region" description="Basic residues" evidence="1">
    <location>
        <begin position="690"/>
        <end position="700"/>
    </location>
</feature>
<sequence>MSRPSTRASEPYHHPQQQQQPSDEEITFRGRRGASSRPMDRYQPPSRDTRPPAPPPLSLLRGRSEGRLHSRPAPTPRRDLDGPWREPHHDSTGTGYGHTSYRGDSGRGGGRGSYDRGGTGSTPSRAHHTTAATTSFTGAMRTASTPDYGRAHSRRDSYSYPDTPVSSDGGVALPSKYEGQDYRGNDQWRGANLPPPPPLLPIPGYASVNDSWRNDARFPPPVPGSSSSYRGGEPPYPRPSSSSSYPESAPPYAPRDFGSSSRETTFRGRGSSRDYHTATPRQEVARRSENRYPPPPHIPVYSSTPLPPRGPLSSARFRQGIDKHSRYSSTSAPPPHTHRPLPPSSPRPGSRAPPPRGRKAPHYERPEPRTSLPTRPEQEPRTAGGPPVRGRMDPPPPHHHHHRSDPHTHIPLEKTRKAVPVPTAEYLALSLQPARLASPAPDREQLIILDLNGTLLARKCGRAKSGSINPTPRPGLRAFLGYIFRHFGVMVWSSARPDNVALMLKALFTPAERGMLLAEWGRDTLGLTRVEFNQKVQVYKRLDRVWEGQYCVAFPGRGGWGQGNTLLLDDSPAKAVGQPYNHVEVSEFLGTMREVREDRVLINLVGYLEEIRWQGNVSAFIRTAPFGVSAGREEVGRRVLAEFGYVEPVVESLTEGQLEVERVDERDERYLKVKKEKKRVVGEAELQRKMEKKARKKERKREKIEAVRAGGAKEVGGGGGGAGGGGG</sequence>
<gene>
    <name evidence="3" type="ORF">P167DRAFT_596159</name>
</gene>
<feature type="compositionally biased region" description="Gly residues" evidence="1">
    <location>
        <begin position="713"/>
        <end position="727"/>
    </location>
</feature>
<feature type="compositionally biased region" description="Low complexity" evidence="1">
    <location>
        <begin position="228"/>
        <end position="247"/>
    </location>
</feature>
<feature type="compositionally biased region" description="Gly residues" evidence="1">
    <location>
        <begin position="106"/>
        <end position="120"/>
    </location>
</feature>
<keyword evidence="4" id="KW-1185">Reference proteome</keyword>
<dbReference type="InterPro" id="IPR050365">
    <property type="entry name" value="TIM50"/>
</dbReference>
<dbReference type="InterPro" id="IPR023214">
    <property type="entry name" value="HAD_sf"/>
</dbReference>
<dbReference type="SUPFAM" id="SSF56784">
    <property type="entry name" value="HAD-like"/>
    <property type="match status" value="1"/>
</dbReference>
<dbReference type="InterPro" id="IPR004274">
    <property type="entry name" value="FCP1_dom"/>
</dbReference>
<dbReference type="Pfam" id="PF03031">
    <property type="entry name" value="NIF"/>
    <property type="match status" value="1"/>
</dbReference>
<dbReference type="Gene3D" id="3.40.50.1000">
    <property type="entry name" value="HAD superfamily/HAD-like"/>
    <property type="match status" value="1"/>
</dbReference>
<feature type="domain" description="FCP1 homology" evidence="2">
    <location>
        <begin position="440"/>
        <end position="611"/>
    </location>
</feature>
<feature type="compositionally biased region" description="Basic and acidic residues" evidence="1">
    <location>
        <begin position="76"/>
        <end position="91"/>
    </location>
</feature>
<feature type="region of interest" description="Disordered" evidence="1">
    <location>
        <begin position="689"/>
        <end position="727"/>
    </location>
</feature>
<evidence type="ECO:0000256" key="1">
    <source>
        <dbReference type="SAM" id="MobiDB-lite"/>
    </source>
</evidence>
<protein>
    <recommendedName>
        <fullName evidence="2">FCP1 homology domain-containing protein</fullName>
    </recommendedName>
</protein>
<evidence type="ECO:0000313" key="3">
    <source>
        <dbReference type="EMBL" id="RPB16059.1"/>
    </source>
</evidence>
<dbReference type="InParanoid" id="A0A3N4L3J2"/>
<dbReference type="PANTHER" id="PTHR12210">
    <property type="entry name" value="DULLARD PROTEIN PHOSPHATASE"/>
    <property type="match status" value="1"/>
</dbReference>
<dbReference type="InterPro" id="IPR036412">
    <property type="entry name" value="HAD-like_sf"/>
</dbReference>
<feature type="region of interest" description="Disordered" evidence="1">
    <location>
        <begin position="1"/>
        <end position="412"/>
    </location>
</feature>
<proteinExistence type="predicted"/>
<dbReference type="PROSITE" id="PS50969">
    <property type="entry name" value="FCP1"/>
    <property type="match status" value="1"/>
</dbReference>